<dbReference type="Gene3D" id="1.10.3680.10">
    <property type="entry name" value="TerB-like"/>
    <property type="match status" value="1"/>
</dbReference>
<sequence>MTCIQKEHALQAFYYLMAVDGSIDDEELELFDHIGEELDAEHFHDYRQKLIDSCESRLHSYPDEDRYDVIVEGVDEAVSHRTDAQDDGVVPRLLLWDMLAAAYADGNYDPTECKLIRHIARTVVKERSLYPEMEHLMRSAHSVRDELAWITSSDRPYAEVQPVVEILQEREAAIQLAATQLVVDEMVPEPPPAMTVRKDVFDIAAENVDKAVTPVLGQVQQGVQGAADSVKQAVVKVPGVAKAGDAVNSAVKTMGDTLNPVGDEVRKQAGNAAQEAKKQADNAANAVKGFVGGLFGGKHKTE</sequence>
<evidence type="ECO:0000313" key="2">
    <source>
        <dbReference type="Proteomes" id="UP000410049"/>
    </source>
</evidence>
<comment type="caution">
    <text evidence="1">The sequence shown here is derived from an EMBL/GenBank/DDBJ whole genome shotgun (WGS) entry which is preliminary data.</text>
</comment>
<dbReference type="Gene3D" id="6.10.280.100">
    <property type="match status" value="1"/>
</dbReference>
<evidence type="ECO:0000313" key="1">
    <source>
        <dbReference type="EMBL" id="KAA8828213.1"/>
    </source>
</evidence>
<organism evidence="1 2">
    <name type="scientific">Bifidobacterium myosotis</name>
    <dbReference type="NCBI Taxonomy" id="1630166"/>
    <lineage>
        <taxon>Bacteria</taxon>
        <taxon>Bacillati</taxon>
        <taxon>Actinomycetota</taxon>
        <taxon>Actinomycetes</taxon>
        <taxon>Bifidobacteriales</taxon>
        <taxon>Bifidobacteriaceae</taxon>
        <taxon>Bifidobacterium</taxon>
    </lineage>
</organism>
<dbReference type="AlphaFoldDB" id="A0A5M9ZLM3"/>
<protein>
    <submittedName>
        <fullName evidence="1">TerB family tellurite resistance protein</fullName>
    </submittedName>
</protein>
<dbReference type="CDD" id="cd07177">
    <property type="entry name" value="terB_like"/>
    <property type="match status" value="1"/>
</dbReference>
<proteinExistence type="predicted"/>
<gene>
    <name evidence="1" type="ORF">EMO91_05955</name>
</gene>
<dbReference type="Proteomes" id="UP000410049">
    <property type="component" value="Unassembled WGS sequence"/>
</dbReference>
<dbReference type="InterPro" id="IPR029024">
    <property type="entry name" value="TerB-like"/>
</dbReference>
<dbReference type="SUPFAM" id="SSF58113">
    <property type="entry name" value="Apolipoprotein A-I"/>
    <property type="match status" value="1"/>
</dbReference>
<dbReference type="EMBL" id="RZUH01000004">
    <property type="protein sequence ID" value="KAA8828213.1"/>
    <property type="molecule type" value="Genomic_DNA"/>
</dbReference>
<reference evidence="1 2" key="1">
    <citation type="journal article" date="2019" name="Syst. Appl. Microbiol.">
        <title>Characterization of Bifidobacterium species in feaces of the Egyptian fruit bat: Description of B. vespertilionis sp. nov. and B. rousetti sp. nov.</title>
        <authorList>
            <person name="Modesto M."/>
            <person name="Satti M."/>
            <person name="Watanabe K."/>
            <person name="Puglisi E."/>
            <person name="Morelli L."/>
            <person name="Huang C.-H."/>
            <person name="Liou J.-S."/>
            <person name="Miyashita M."/>
            <person name="Tamura T."/>
            <person name="Saito S."/>
            <person name="Mori K."/>
            <person name="Huang L."/>
            <person name="Sciavilla P."/>
            <person name="Sandri C."/>
            <person name="Spiezio C."/>
            <person name="Vitali F."/>
            <person name="Cavalieri D."/>
            <person name="Perpetuini G."/>
            <person name="Tofalo R."/>
            <person name="Bonetti A."/>
            <person name="Arita M."/>
            <person name="Mattarelli P."/>
        </authorList>
    </citation>
    <scope>NUCLEOTIDE SEQUENCE [LARGE SCALE GENOMIC DNA]</scope>
    <source>
        <strain evidence="1 2">RST17</strain>
    </source>
</reference>
<dbReference type="SUPFAM" id="SSF158682">
    <property type="entry name" value="TerB-like"/>
    <property type="match status" value="1"/>
</dbReference>
<accession>A0A5M9ZLM3</accession>
<name>A0A5M9ZLM3_9BIFI</name>